<protein>
    <recommendedName>
        <fullName evidence="5">Sm domain-containing protein</fullName>
    </recommendedName>
</protein>
<dbReference type="Gene3D" id="2.30.30.100">
    <property type="match status" value="1"/>
</dbReference>
<keyword evidence="7" id="KW-1185">Reference proteome</keyword>
<dbReference type="STRING" id="13616.ENSMODP00000042640"/>
<reference evidence="6 7" key="1">
    <citation type="journal article" date="2007" name="Nature">
        <title>Genome of the marsupial Monodelphis domestica reveals innovation in non-coding sequences.</title>
        <authorList>
            <person name="Mikkelsen T.S."/>
            <person name="Wakefield M.J."/>
            <person name="Aken B."/>
            <person name="Amemiya C.T."/>
            <person name="Chang J.L."/>
            <person name="Duke S."/>
            <person name="Garber M."/>
            <person name="Gentles A.J."/>
            <person name="Goodstadt L."/>
            <person name="Heger A."/>
            <person name="Jurka J."/>
            <person name="Kamal M."/>
            <person name="Mauceli E."/>
            <person name="Searle S.M."/>
            <person name="Sharpe T."/>
            <person name="Baker M.L."/>
            <person name="Batzer M.A."/>
            <person name="Benos P.V."/>
            <person name="Belov K."/>
            <person name="Clamp M."/>
            <person name="Cook A."/>
            <person name="Cuff J."/>
            <person name="Das R."/>
            <person name="Davidow L."/>
            <person name="Deakin J.E."/>
            <person name="Fazzari M.J."/>
            <person name="Glass J.L."/>
            <person name="Grabherr M."/>
            <person name="Greally J.M."/>
            <person name="Gu W."/>
            <person name="Hore T.A."/>
            <person name="Huttley G.A."/>
            <person name="Kleber M."/>
            <person name="Jirtle R.L."/>
            <person name="Koina E."/>
            <person name="Lee J.T."/>
            <person name="Mahony S."/>
            <person name="Marra M.A."/>
            <person name="Miller R.D."/>
            <person name="Nicholls R.D."/>
            <person name="Oda M."/>
            <person name="Papenfuss A.T."/>
            <person name="Parra Z.E."/>
            <person name="Pollock D.D."/>
            <person name="Ray D.A."/>
            <person name="Schein J.E."/>
            <person name="Speed T.P."/>
            <person name="Thompson K."/>
            <person name="VandeBerg J.L."/>
            <person name="Wade C.M."/>
            <person name="Walker J.A."/>
            <person name="Waters P.D."/>
            <person name="Webber C."/>
            <person name="Weidman J.R."/>
            <person name="Xie X."/>
            <person name="Zody M.C."/>
            <person name="Baldwin J."/>
            <person name="Abdouelleil A."/>
            <person name="Abdulkadir J."/>
            <person name="Abebe A."/>
            <person name="Abera B."/>
            <person name="Abreu J."/>
            <person name="Acer S.C."/>
            <person name="Aftuck L."/>
            <person name="Alexander A."/>
            <person name="An P."/>
            <person name="Anderson E."/>
            <person name="Anderson S."/>
            <person name="Arachi H."/>
            <person name="Azer M."/>
            <person name="Bachantsang P."/>
            <person name="Barry A."/>
            <person name="Bayul T."/>
            <person name="Berlin A."/>
            <person name="Bessette D."/>
            <person name="Bloom T."/>
            <person name="Bloom T."/>
            <person name="Boguslavskiy L."/>
            <person name="Bonnet C."/>
            <person name="Boukhgalter B."/>
            <person name="Bourzgui I."/>
            <person name="Brown A."/>
            <person name="Cahill P."/>
            <person name="Channer S."/>
            <person name="Cheshatsang Y."/>
            <person name="Chuda L."/>
            <person name="Citroen M."/>
            <person name="Collymore A."/>
            <person name="Cooke P."/>
            <person name="Costello M."/>
            <person name="D'Aco K."/>
            <person name="Daza R."/>
            <person name="De Haan G."/>
            <person name="DeGray S."/>
            <person name="DeMaso C."/>
            <person name="Dhargay N."/>
            <person name="Dooley K."/>
            <person name="Dooley E."/>
            <person name="Doricent M."/>
            <person name="Dorje P."/>
            <person name="Dorjee K."/>
            <person name="Dupes A."/>
            <person name="Elong R."/>
            <person name="Falk J."/>
            <person name="Farina A."/>
            <person name="Faro S."/>
            <person name="Ferguson D."/>
            <person name="Fisher S."/>
            <person name="Foley C.D."/>
            <person name="Franke A."/>
            <person name="Friedrich D."/>
            <person name="Gadbois L."/>
            <person name="Gearin G."/>
            <person name="Gearin C.R."/>
            <person name="Giannoukos G."/>
            <person name="Goode T."/>
            <person name="Graham J."/>
            <person name="Grandbois E."/>
            <person name="Grewal S."/>
            <person name="Gyaltsen K."/>
            <person name="Hafez N."/>
            <person name="Hagos B."/>
            <person name="Hall J."/>
            <person name="Henson C."/>
            <person name="Hollinger A."/>
            <person name="Honan T."/>
            <person name="Huard M.D."/>
            <person name="Hughes L."/>
            <person name="Hurhula B."/>
            <person name="Husby M.E."/>
            <person name="Kamat A."/>
            <person name="Kanga B."/>
            <person name="Kashin S."/>
            <person name="Khazanovich D."/>
            <person name="Kisner P."/>
            <person name="Lance K."/>
            <person name="Lara M."/>
            <person name="Lee W."/>
            <person name="Lennon N."/>
            <person name="Letendre F."/>
            <person name="LeVine R."/>
            <person name="Lipovsky A."/>
            <person name="Liu X."/>
            <person name="Liu J."/>
            <person name="Liu S."/>
            <person name="Lokyitsang T."/>
            <person name="Lokyitsang Y."/>
            <person name="Lubonja R."/>
            <person name="Lui A."/>
            <person name="MacDonald P."/>
            <person name="Magnisalis V."/>
            <person name="Maru K."/>
            <person name="Matthews C."/>
            <person name="McCusker W."/>
            <person name="McDonough S."/>
            <person name="Mehta T."/>
            <person name="Meldrim J."/>
            <person name="Meneus L."/>
            <person name="Mihai O."/>
            <person name="Mihalev A."/>
            <person name="Mihova T."/>
            <person name="Mittelman R."/>
            <person name="Mlenga V."/>
            <person name="Montmayeur A."/>
            <person name="Mulrain L."/>
            <person name="Navidi A."/>
            <person name="Naylor J."/>
            <person name="Negash T."/>
            <person name="Nguyen T."/>
            <person name="Nguyen N."/>
            <person name="Nicol R."/>
            <person name="Norbu C."/>
            <person name="Norbu N."/>
            <person name="Novod N."/>
            <person name="O'Neill B."/>
            <person name="Osman S."/>
            <person name="Markiewicz E."/>
            <person name="Oyono O.L."/>
            <person name="Patti C."/>
            <person name="Phunkhang P."/>
            <person name="Pierre F."/>
            <person name="Priest M."/>
            <person name="Raghuraman S."/>
            <person name="Rege F."/>
            <person name="Reyes R."/>
            <person name="Rise C."/>
            <person name="Rogov P."/>
            <person name="Ross K."/>
            <person name="Ryan E."/>
            <person name="Settipalli S."/>
            <person name="Shea T."/>
            <person name="Sherpa N."/>
            <person name="Shi L."/>
            <person name="Shih D."/>
            <person name="Sparrow T."/>
            <person name="Spaulding J."/>
            <person name="Stalker J."/>
            <person name="Stange-Thomann N."/>
            <person name="Stavropoulos S."/>
            <person name="Stone C."/>
            <person name="Strader C."/>
            <person name="Tesfaye S."/>
            <person name="Thomson T."/>
            <person name="Thoulutsang Y."/>
            <person name="Thoulutsang D."/>
            <person name="Topham K."/>
            <person name="Topping I."/>
            <person name="Tsamla T."/>
            <person name="Vassiliev H."/>
            <person name="Vo A."/>
            <person name="Wangchuk T."/>
            <person name="Wangdi T."/>
            <person name="Weiand M."/>
            <person name="Wilkinson J."/>
            <person name="Wilson A."/>
            <person name="Yadav S."/>
            <person name="Young G."/>
            <person name="Yu Q."/>
            <person name="Zembek L."/>
            <person name="Zhong D."/>
            <person name="Zimmer A."/>
            <person name="Zwirko Z."/>
            <person name="Jaffe D.B."/>
            <person name="Alvarez P."/>
            <person name="Brockman W."/>
            <person name="Butler J."/>
            <person name="Chin C."/>
            <person name="Gnerre S."/>
            <person name="MacCallum I."/>
            <person name="Graves J.A."/>
            <person name="Ponting C.P."/>
            <person name="Breen M."/>
            <person name="Samollow P.B."/>
            <person name="Lander E.S."/>
            <person name="Lindblad-Toh K."/>
        </authorList>
    </citation>
    <scope>NUCLEOTIDE SEQUENCE [LARGE SCALE GENOMIC DNA]</scope>
</reference>
<reference evidence="6" key="2">
    <citation type="submission" date="2025-08" db="UniProtKB">
        <authorList>
            <consortium name="Ensembl"/>
        </authorList>
    </citation>
    <scope>IDENTIFICATION</scope>
</reference>
<keyword evidence="3 4" id="KW-0687">Ribonucleoprotein</keyword>
<dbReference type="Pfam" id="PF01423">
    <property type="entry name" value="LSM"/>
    <property type="match status" value="1"/>
</dbReference>
<comment type="subcellular location">
    <subcellularLocation>
        <location evidence="4">Nucleus</location>
    </subcellularLocation>
</comment>
<dbReference type="SUPFAM" id="SSF50182">
    <property type="entry name" value="Sm-like ribonucleoproteins"/>
    <property type="match status" value="1"/>
</dbReference>
<dbReference type="GO" id="GO:0034715">
    <property type="term" value="C:pICln-Sm protein complex"/>
    <property type="evidence" value="ECO:0000318"/>
    <property type="project" value="GO_Central"/>
</dbReference>
<evidence type="ECO:0000256" key="2">
    <source>
        <dbReference type="ARBA" id="ARBA00023187"/>
    </source>
</evidence>
<reference evidence="6" key="3">
    <citation type="submission" date="2025-09" db="UniProtKB">
        <authorList>
            <consortium name="Ensembl"/>
        </authorList>
    </citation>
    <scope>IDENTIFICATION</scope>
</reference>
<dbReference type="InParanoid" id="A0A5F8G5A8"/>
<proteinExistence type="inferred from homology"/>
<accession>A0A5F8G5A8</accession>
<dbReference type="Ensembl" id="ENSMODT00000086893.1">
    <property type="protein sequence ID" value="ENSMODP00000042640.1"/>
    <property type="gene ID" value="ENSMODG00000037330.1"/>
</dbReference>
<dbReference type="Proteomes" id="UP000002280">
    <property type="component" value="Chromosome 1"/>
</dbReference>
<keyword evidence="1 4" id="KW-0747">Spliceosome</keyword>
<organism evidence="6 7">
    <name type="scientific">Monodelphis domestica</name>
    <name type="common">Gray short-tailed opossum</name>
    <dbReference type="NCBI Taxonomy" id="13616"/>
    <lineage>
        <taxon>Eukaryota</taxon>
        <taxon>Metazoa</taxon>
        <taxon>Chordata</taxon>
        <taxon>Craniata</taxon>
        <taxon>Vertebrata</taxon>
        <taxon>Euteleostomi</taxon>
        <taxon>Mammalia</taxon>
        <taxon>Metatheria</taxon>
        <taxon>Didelphimorphia</taxon>
        <taxon>Didelphidae</taxon>
        <taxon>Monodelphis</taxon>
    </lineage>
</organism>
<evidence type="ECO:0000313" key="6">
    <source>
        <dbReference type="Ensembl" id="ENSMODP00000042640.1"/>
    </source>
</evidence>
<dbReference type="InterPro" id="IPR010920">
    <property type="entry name" value="LSM_dom_sf"/>
</dbReference>
<keyword evidence="4" id="KW-0539">Nucleus</keyword>
<dbReference type="GO" id="GO:0005685">
    <property type="term" value="C:U1 snRNP"/>
    <property type="evidence" value="ECO:0000318"/>
    <property type="project" value="GO_Central"/>
</dbReference>
<keyword evidence="2 4" id="KW-0508">mRNA splicing</keyword>
<dbReference type="Bgee" id="ENSMODG00000037330">
    <property type="expression patterns" value="Expressed in endometrium and 1 other cell type or tissue"/>
</dbReference>
<keyword evidence="4" id="KW-0694">RNA-binding</keyword>
<dbReference type="PANTHER" id="PTHR11021">
    <property type="entry name" value="SMALL NUCLEAR RIBONUCLEOPROTEIN F SNRNP-F"/>
    <property type="match status" value="1"/>
</dbReference>
<dbReference type="PANTHER" id="PTHR11021:SF0">
    <property type="entry name" value="SMALL NUCLEAR RIBONUCLEOPROTEIN F"/>
    <property type="match status" value="1"/>
</dbReference>
<evidence type="ECO:0000259" key="5">
    <source>
        <dbReference type="Pfam" id="PF01423"/>
    </source>
</evidence>
<dbReference type="GO" id="GO:0071013">
    <property type="term" value="C:catalytic step 2 spliceosome"/>
    <property type="evidence" value="ECO:0000318"/>
    <property type="project" value="GO_Central"/>
</dbReference>
<evidence type="ECO:0000256" key="3">
    <source>
        <dbReference type="ARBA" id="ARBA00023274"/>
    </source>
</evidence>
<keyword evidence="4" id="KW-0507">mRNA processing</keyword>
<dbReference type="GeneTree" id="ENSGT00940000164757"/>
<name>A0A5F8G5A8_MONDO</name>
<sequence>MCLRLNCKLFLNRLSGKLLIVKLKCRIEYKGYLISMDGYMNIQLKILYTKLSKDNSQECNCQIQEFPS</sequence>
<feature type="domain" description="Sm" evidence="5">
    <location>
        <begin position="10"/>
        <end position="45"/>
    </location>
</feature>
<comment type="similarity">
    <text evidence="4">Belongs to the snRNP Sm proteins family. SmF/LSm6 subfamily.</text>
</comment>
<dbReference type="AlphaFoldDB" id="A0A5F8G5A8"/>
<dbReference type="GO" id="GO:0003723">
    <property type="term" value="F:RNA binding"/>
    <property type="evidence" value="ECO:0000318"/>
    <property type="project" value="GO_Central"/>
</dbReference>
<evidence type="ECO:0000256" key="1">
    <source>
        <dbReference type="ARBA" id="ARBA00022728"/>
    </source>
</evidence>
<evidence type="ECO:0000313" key="7">
    <source>
        <dbReference type="Proteomes" id="UP000002280"/>
    </source>
</evidence>
<dbReference type="GO" id="GO:0000398">
    <property type="term" value="P:mRNA splicing, via spliceosome"/>
    <property type="evidence" value="ECO:0000318"/>
    <property type="project" value="GO_Central"/>
</dbReference>
<evidence type="ECO:0000256" key="4">
    <source>
        <dbReference type="PIRNR" id="PIRNR006609"/>
    </source>
</evidence>
<dbReference type="InterPro" id="IPR016487">
    <property type="entry name" value="Lsm6/sSmF"/>
</dbReference>
<dbReference type="InterPro" id="IPR001163">
    <property type="entry name" value="Sm_dom_euk/arc"/>
</dbReference>